<dbReference type="Pfam" id="PF01568">
    <property type="entry name" value="Molydop_binding"/>
    <property type="match status" value="1"/>
</dbReference>
<dbReference type="InterPro" id="IPR006657">
    <property type="entry name" value="MoPterin_dinucl-bd_dom"/>
</dbReference>
<gene>
    <name evidence="6" type="ORF">C4532_12130</name>
</gene>
<dbReference type="InterPro" id="IPR006963">
    <property type="entry name" value="Mopterin_OxRdtase_4Fe-4S_dom"/>
</dbReference>
<keyword evidence="3" id="KW-0408">Iron</keyword>
<evidence type="ECO:0000256" key="4">
    <source>
        <dbReference type="ARBA" id="ARBA00023014"/>
    </source>
</evidence>
<dbReference type="Gene3D" id="3.40.228.10">
    <property type="entry name" value="Dimethylsulfoxide Reductase, domain 2"/>
    <property type="match status" value="1"/>
</dbReference>
<reference evidence="6 7" key="1">
    <citation type="journal article" date="2017" name="ISME J.">
        <title>Energy and carbon metabolisms in a deep terrestrial subsurface fluid microbial community.</title>
        <authorList>
            <person name="Momper L."/>
            <person name="Jungbluth S.P."/>
            <person name="Lee M.D."/>
            <person name="Amend J.P."/>
        </authorList>
    </citation>
    <scope>NUCLEOTIDE SEQUENCE [LARGE SCALE GENOMIC DNA]</scope>
    <source>
        <strain evidence="6">SURF_17</strain>
    </source>
</reference>
<evidence type="ECO:0000256" key="3">
    <source>
        <dbReference type="ARBA" id="ARBA00023004"/>
    </source>
</evidence>
<dbReference type="InterPro" id="IPR009010">
    <property type="entry name" value="Asp_de-COase-like_dom_sf"/>
</dbReference>
<dbReference type="PROSITE" id="PS51669">
    <property type="entry name" value="4FE4S_MOW_BIS_MGD"/>
    <property type="match status" value="1"/>
</dbReference>
<keyword evidence="2" id="KW-0479">Metal-binding</keyword>
<dbReference type="SMART" id="SM00926">
    <property type="entry name" value="Molybdop_Fe4S4"/>
    <property type="match status" value="1"/>
</dbReference>
<dbReference type="PANTHER" id="PTHR43742">
    <property type="entry name" value="TRIMETHYLAMINE-N-OXIDE REDUCTASE"/>
    <property type="match status" value="1"/>
</dbReference>
<proteinExistence type="inferred from homology"/>
<protein>
    <recommendedName>
        <fullName evidence="5">4Fe-4S Mo/W bis-MGD-type domain-containing protein</fullName>
    </recommendedName>
</protein>
<dbReference type="InterPro" id="IPR050612">
    <property type="entry name" value="Prok_Mopterin_Oxidored"/>
</dbReference>
<dbReference type="SUPFAM" id="SSF50692">
    <property type="entry name" value="ADC-like"/>
    <property type="match status" value="1"/>
</dbReference>
<dbReference type="AlphaFoldDB" id="A0A419EW28"/>
<evidence type="ECO:0000259" key="5">
    <source>
        <dbReference type="PROSITE" id="PS51669"/>
    </source>
</evidence>
<dbReference type="PANTHER" id="PTHR43742:SF2">
    <property type="entry name" value="ASSIMILATORY NITRATE REDUCTASE CATALYTIC SUBUNIT"/>
    <property type="match status" value="1"/>
</dbReference>
<accession>A0A419EW28</accession>
<dbReference type="Gene3D" id="2.40.40.20">
    <property type="match status" value="1"/>
</dbReference>
<evidence type="ECO:0000256" key="2">
    <source>
        <dbReference type="ARBA" id="ARBA00022723"/>
    </source>
</evidence>
<dbReference type="Pfam" id="PF04879">
    <property type="entry name" value="Molybdop_Fe4S4"/>
    <property type="match status" value="1"/>
</dbReference>
<dbReference type="SUPFAM" id="SSF53706">
    <property type="entry name" value="Formate dehydrogenase/DMSO reductase, domains 1-3"/>
    <property type="match status" value="1"/>
</dbReference>
<dbReference type="GO" id="GO:0043546">
    <property type="term" value="F:molybdopterin cofactor binding"/>
    <property type="evidence" value="ECO:0007669"/>
    <property type="project" value="InterPro"/>
</dbReference>
<dbReference type="GO" id="GO:0051536">
    <property type="term" value="F:iron-sulfur cluster binding"/>
    <property type="evidence" value="ECO:0007669"/>
    <property type="project" value="UniProtKB-KW"/>
</dbReference>
<dbReference type="Gene3D" id="2.20.25.90">
    <property type="entry name" value="ADC-like domains"/>
    <property type="match status" value="1"/>
</dbReference>
<dbReference type="EMBL" id="QZKI01000089">
    <property type="protein sequence ID" value="RJP68717.1"/>
    <property type="molecule type" value="Genomic_DNA"/>
</dbReference>
<dbReference type="GO" id="GO:0016491">
    <property type="term" value="F:oxidoreductase activity"/>
    <property type="evidence" value="ECO:0007669"/>
    <property type="project" value="InterPro"/>
</dbReference>
<organism evidence="6 7">
    <name type="scientific">Candidatus Abyssobacteria bacterium SURF_17</name>
    <dbReference type="NCBI Taxonomy" id="2093361"/>
    <lineage>
        <taxon>Bacteria</taxon>
        <taxon>Pseudomonadati</taxon>
        <taxon>Candidatus Hydrogenedentota</taxon>
        <taxon>Candidatus Abyssobacteria</taxon>
    </lineage>
</organism>
<evidence type="ECO:0000313" key="6">
    <source>
        <dbReference type="EMBL" id="RJP68717.1"/>
    </source>
</evidence>
<comment type="similarity">
    <text evidence="1">Belongs to the prokaryotic molybdopterin-containing oxidoreductase family.</text>
</comment>
<name>A0A419EW28_9BACT</name>
<evidence type="ECO:0000313" key="7">
    <source>
        <dbReference type="Proteomes" id="UP000285961"/>
    </source>
</evidence>
<feature type="domain" description="4Fe-4S Mo/W bis-MGD-type" evidence="5">
    <location>
        <begin position="4"/>
        <end position="60"/>
    </location>
</feature>
<evidence type="ECO:0000256" key="1">
    <source>
        <dbReference type="ARBA" id="ARBA00010312"/>
    </source>
</evidence>
<keyword evidence="4" id="KW-0411">Iron-sulfur</keyword>
<dbReference type="InterPro" id="IPR006656">
    <property type="entry name" value="Mopterin_OxRdtase"/>
</dbReference>
<sequence>MSNDDWKSTACCMCGNNCGIEVKVENDRIVKVRADKNNPFSKGYVCNKSLYNPHYQSNDQRVLSPLRRRADGSFEEIDWDTATSEIADKLKKIIGETGGKTIAFCGGGGQANHLDVPYALFFLQALGSKYIYNPLAQEYTQKYWINGQMFGSENLDFHFDEHRCDVLLMIGSNPWMSHGVQRARKVIAEISDDPNRKLIVVDPRRHETAKKADIFLQIKPGADVYFLLALINVIVKEGLVTEKYVSERTTGWDKVRWIADLVTPEKAARLCDLKADQIREVARIFGKAKRAATYIDLGIYHNIYMMENVYLERVLLATTGNIGVPGGVAFPEGFMALDLPESAEEKWKTRVAGIPAIRGLFPPNALPEEILTPGEGRIRAVIVEGSNPLRSYADTKKYEKAFKALDLLVVIDPAMSEPARFAHYVLPAKCGFEKFEASFFSKGFPQIYYHLRQPVCKGPELAKQECEIHLMILERMGIDISGLLPFAMLKQWQQESDKPPVLSIVRAFAMMFAMKHPDALIKNGIITGEGDDTAELFQAILDHPEGIYLCDTLDENNLANLKTQDDRIHLEIPMILDLLKKLQIPETVDITDDPEFPFVLQTGERTNYTANTIIRNHEWRAAHLPTNYVRMNRKDADRLEVSDGETVRVVTATSAVSIPVKVSDDIYPGNLSIPHGFGMLHTNKQTGKLEQIGVNVNELISADHREPFTGTPLHKYIRCRIQKQ</sequence>
<dbReference type="Gene3D" id="3.40.50.740">
    <property type="match status" value="1"/>
</dbReference>
<dbReference type="Pfam" id="PF00384">
    <property type="entry name" value="Molybdopterin"/>
    <property type="match status" value="1"/>
</dbReference>
<dbReference type="Proteomes" id="UP000285961">
    <property type="component" value="Unassembled WGS sequence"/>
</dbReference>
<dbReference type="GO" id="GO:0046872">
    <property type="term" value="F:metal ion binding"/>
    <property type="evidence" value="ECO:0007669"/>
    <property type="project" value="UniProtKB-KW"/>
</dbReference>
<comment type="caution">
    <text evidence="6">The sequence shown here is derived from an EMBL/GenBank/DDBJ whole genome shotgun (WGS) entry which is preliminary data.</text>
</comment>